<keyword evidence="1" id="KW-0812">Transmembrane</keyword>
<reference evidence="2 3" key="1">
    <citation type="journal article" date="2019" name="Int. J. Syst. Evol. Microbiol.">
        <title>The Global Catalogue of Microorganisms (GCM) 10K type strain sequencing project: providing services to taxonomists for standard genome sequencing and annotation.</title>
        <authorList>
            <consortium name="The Broad Institute Genomics Platform"/>
            <consortium name="The Broad Institute Genome Sequencing Center for Infectious Disease"/>
            <person name="Wu L."/>
            <person name="Ma J."/>
        </authorList>
    </citation>
    <scope>NUCLEOTIDE SEQUENCE [LARGE SCALE GENOMIC DNA]</scope>
    <source>
        <strain evidence="2 3">JCM 14545</strain>
    </source>
</reference>
<protein>
    <submittedName>
        <fullName evidence="2">Uncharacterized protein</fullName>
    </submittedName>
</protein>
<name>A0ABN2QBH7_9PSEU</name>
<keyword evidence="1" id="KW-0472">Membrane</keyword>
<feature type="transmembrane region" description="Helical" evidence="1">
    <location>
        <begin position="87"/>
        <end position="105"/>
    </location>
</feature>
<evidence type="ECO:0000313" key="2">
    <source>
        <dbReference type="EMBL" id="GAA1948635.1"/>
    </source>
</evidence>
<accession>A0ABN2QBH7</accession>
<feature type="transmembrane region" description="Helical" evidence="1">
    <location>
        <begin position="51"/>
        <end position="75"/>
    </location>
</feature>
<keyword evidence="1" id="KW-1133">Transmembrane helix</keyword>
<proteinExistence type="predicted"/>
<organism evidence="2 3">
    <name type="scientific">Amycolatopsis minnesotensis</name>
    <dbReference type="NCBI Taxonomy" id="337894"/>
    <lineage>
        <taxon>Bacteria</taxon>
        <taxon>Bacillati</taxon>
        <taxon>Actinomycetota</taxon>
        <taxon>Actinomycetes</taxon>
        <taxon>Pseudonocardiales</taxon>
        <taxon>Pseudonocardiaceae</taxon>
        <taxon>Amycolatopsis</taxon>
    </lineage>
</organism>
<gene>
    <name evidence="2" type="ORF">GCM10009754_16350</name>
</gene>
<keyword evidence="3" id="KW-1185">Reference proteome</keyword>
<sequence length="145" mass="15835">MTVRIWLKTLTRKQKHDIEEQEMTATTLRRDPDGATADARPGSRSVLISAWAVPVLVIGQFAMVASIPVALVLIGTLRDARLRALRWWAVALTAAYATPLALWAIGPDRAPSLSKDMHPVFAAAVSITAAAVAIAYHVLRRTRSR</sequence>
<feature type="transmembrane region" description="Helical" evidence="1">
    <location>
        <begin position="117"/>
        <end position="139"/>
    </location>
</feature>
<evidence type="ECO:0000256" key="1">
    <source>
        <dbReference type="SAM" id="Phobius"/>
    </source>
</evidence>
<evidence type="ECO:0000313" key="3">
    <source>
        <dbReference type="Proteomes" id="UP001501116"/>
    </source>
</evidence>
<dbReference type="EMBL" id="BAAANN010000005">
    <property type="protein sequence ID" value="GAA1948635.1"/>
    <property type="molecule type" value="Genomic_DNA"/>
</dbReference>
<dbReference type="Proteomes" id="UP001501116">
    <property type="component" value="Unassembled WGS sequence"/>
</dbReference>
<comment type="caution">
    <text evidence="2">The sequence shown here is derived from an EMBL/GenBank/DDBJ whole genome shotgun (WGS) entry which is preliminary data.</text>
</comment>